<dbReference type="EMBL" id="CAJVQB010014268">
    <property type="protein sequence ID" value="CAG8767393.1"/>
    <property type="molecule type" value="Genomic_DNA"/>
</dbReference>
<protein>
    <submittedName>
        <fullName evidence="5">12449_t:CDS:1</fullName>
    </submittedName>
</protein>
<evidence type="ECO:0000256" key="3">
    <source>
        <dbReference type="ARBA" id="ARBA00022691"/>
    </source>
</evidence>
<proteinExistence type="inferred from homology"/>
<dbReference type="Pfam" id="PF01596">
    <property type="entry name" value="Methyltransf_3"/>
    <property type="match status" value="1"/>
</dbReference>
<keyword evidence="2" id="KW-0808">Transferase</keyword>
<evidence type="ECO:0000313" key="5">
    <source>
        <dbReference type="EMBL" id="CAG8767393.1"/>
    </source>
</evidence>
<organism evidence="5 6">
    <name type="scientific">Gigaspora margarita</name>
    <dbReference type="NCBI Taxonomy" id="4874"/>
    <lineage>
        <taxon>Eukaryota</taxon>
        <taxon>Fungi</taxon>
        <taxon>Fungi incertae sedis</taxon>
        <taxon>Mucoromycota</taxon>
        <taxon>Glomeromycotina</taxon>
        <taxon>Glomeromycetes</taxon>
        <taxon>Diversisporales</taxon>
        <taxon>Gigasporaceae</taxon>
        <taxon>Gigaspora</taxon>
    </lineage>
</organism>
<keyword evidence="3" id="KW-0949">S-adenosyl-L-methionine</keyword>
<gene>
    <name evidence="5" type="ORF">GMARGA_LOCUS18143</name>
</gene>
<dbReference type="PROSITE" id="PS51682">
    <property type="entry name" value="SAM_OMT_I"/>
    <property type="match status" value="1"/>
</dbReference>
<comment type="caution">
    <text evidence="5">The sequence shown here is derived from an EMBL/GenBank/DDBJ whole genome shotgun (WGS) entry which is preliminary data.</text>
</comment>
<dbReference type="Gene3D" id="3.40.50.150">
    <property type="entry name" value="Vaccinia Virus protein VP39"/>
    <property type="match status" value="1"/>
</dbReference>
<dbReference type="InterPro" id="IPR050362">
    <property type="entry name" value="Cation-dep_OMT"/>
</dbReference>
<name>A0ABN7VFJ3_GIGMA</name>
<accession>A0ABN7VFJ3</accession>
<dbReference type="InterPro" id="IPR002935">
    <property type="entry name" value="SAM_O-MeTrfase"/>
</dbReference>
<sequence>MFYRSSILKRIAIINRFFPVHNSISKQGFYRSLRVLSSPDGQYSAAHTTKQSSYLESIHEKTASLFSNSHQMVSSVQGTFLKFLVQMSKATRVLEIGTFTGYSALCMAEGLKGRGSEAKVVTLEKNIEHFKVAKENIESSGLGHLIELKLGDAIDTLLNLDNAAQYDLIFIDADKGNYINYYNTVLERNLLSDDGIIVADNVLFRGLVSQVAKTKETKDLSQISSTVKHLHSFNEYIANDRRTTQVLLPCFDGITLIRKNV</sequence>
<dbReference type="Proteomes" id="UP000789901">
    <property type="component" value="Unassembled WGS sequence"/>
</dbReference>
<dbReference type="SUPFAM" id="SSF53335">
    <property type="entry name" value="S-adenosyl-L-methionine-dependent methyltransferases"/>
    <property type="match status" value="1"/>
</dbReference>
<comment type="similarity">
    <text evidence="4">Belongs to the class I-like SAM-binding methyltransferase superfamily. Cation-dependent O-methyltransferase family.</text>
</comment>
<dbReference type="InterPro" id="IPR029063">
    <property type="entry name" value="SAM-dependent_MTases_sf"/>
</dbReference>
<dbReference type="PANTHER" id="PTHR10509">
    <property type="entry name" value="O-METHYLTRANSFERASE-RELATED"/>
    <property type="match status" value="1"/>
</dbReference>
<evidence type="ECO:0000256" key="2">
    <source>
        <dbReference type="ARBA" id="ARBA00022679"/>
    </source>
</evidence>
<evidence type="ECO:0000256" key="1">
    <source>
        <dbReference type="ARBA" id="ARBA00022603"/>
    </source>
</evidence>
<evidence type="ECO:0000256" key="4">
    <source>
        <dbReference type="ARBA" id="ARBA00023453"/>
    </source>
</evidence>
<keyword evidence="1" id="KW-0489">Methyltransferase</keyword>
<dbReference type="PANTHER" id="PTHR10509:SF14">
    <property type="entry name" value="CAFFEOYL-COA O-METHYLTRANSFERASE 3-RELATED"/>
    <property type="match status" value="1"/>
</dbReference>
<evidence type="ECO:0000313" key="6">
    <source>
        <dbReference type="Proteomes" id="UP000789901"/>
    </source>
</evidence>
<dbReference type="CDD" id="cd02440">
    <property type="entry name" value="AdoMet_MTases"/>
    <property type="match status" value="1"/>
</dbReference>
<reference evidence="5 6" key="1">
    <citation type="submission" date="2021-06" db="EMBL/GenBank/DDBJ databases">
        <authorList>
            <person name="Kallberg Y."/>
            <person name="Tangrot J."/>
            <person name="Rosling A."/>
        </authorList>
    </citation>
    <scope>NUCLEOTIDE SEQUENCE [LARGE SCALE GENOMIC DNA]</scope>
    <source>
        <strain evidence="5 6">120-4 pot B 10/14</strain>
    </source>
</reference>
<keyword evidence="6" id="KW-1185">Reference proteome</keyword>